<dbReference type="InParanoid" id="A0A078A9I9"/>
<dbReference type="AlphaFoldDB" id="A0A078A9I9"/>
<evidence type="ECO:0000313" key="1">
    <source>
        <dbReference type="EMBL" id="CDW78257.1"/>
    </source>
</evidence>
<reference evidence="1 2" key="1">
    <citation type="submission" date="2014-06" db="EMBL/GenBank/DDBJ databases">
        <authorList>
            <person name="Swart Estienne"/>
        </authorList>
    </citation>
    <scope>NUCLEOTIDE SEQUENCE [LARGE SCALE GENOMIC DNA]</scope>
    <source>
        <strain evidence="1 2">130c</strain>
    </source>
</reference>
<dbReference type="Proteomes" id="UP000039865">
    <property type="component" value="Unassembled WGS sequence"/>
</dbReference>
<protein>
    <submittedName>
        <fullName evidence="1">Uncharacterized protein</fullName>
    </submittedName>
</protein>
<gene>
    <name evidence="1" type="primary">Contig16602.g17679</name>
    <name evidence="1" type="ORF">STYLEM_7232</name>
</gene>
<sequence length="334" mass="37842">MKAMDLQKLVTSPATVLQELTIDVCYPQIQNLENALRPTVCAYSSLFSMVTVLRSLQQNNFLNNQSENGVNPLTTFANDFCENLSITVDNKLILVNRMMTTANNDKTDFDTDCIETLGHAQNVWYDPIIPSEIITYGDMCQGFKELFQQLKLRNITSNLEIGIYAYVLNYHMYLNSMEEKIFERCVDSKFFEDPTKYCSKSIVGNLNLTLWGQTQKDKACEEGAIKMQQMCNAALAAQLAENIGAEGSDDQEVDSEAVQEVKNKEECYPCAYTISYIFSKYENYLTATIEEIFKEISKKTVGALQQSRIDAIVLDDDIEQQRKAAKTLQIQLPA</sequence>
<accession>A0A078A9I9</accession>
<organism evidence="1 2">
    <name type="scientific">Stylonychia lemnae</name>
    <name type="common">Ciliate</name>
    <dbReference type="NCBI Taxonomy" id="5949"/>
    <lineage>
        <taxon>Eukaryota</taxon>
        <taxon>Sar</taxon>
        <taxon>Alveolata</taxon>
        <taxon>Ciliophora</taxon>
        <taxon>Intramacronucleata</taxon>
        <taxon>Spirotrichea</taxon>
        <taxon>Stichotrichia</taxon>
        <taxon>Sporadotrichida</taxon>
        <taxon>Oxytrichidae</taxon>
        <taxon>Stylonychinae</taxon>
        <taxon>Stylonychia</taxon>
    </lineage>
</organism>
<evidence type="ECO:0000313" key="2">
    <source>
        <dbReference type="Proteomes" id="UP000039865"/>
    </source>
</evidence>
<name>A0A078A9I9_STYLE</name>
<keyword evidence="2" id="KW-1185">Reference proteome</keyword>
<proteinExistence type="predicted"/>
<dbReference type="EMBL" id="CCKQ01006922">
    <property type="protein sequence ID" value="CDW78257.1"/>
    <property type="molecule type" value="Genomic_DNA"/>
</dbReference>